<feature type="compositionally biased region" description="Pro residues" evidence="1">
    <location>
        <begin position="509"/>
        <end position="528"/>
    </location>
</feature>
<dbReference type="SUPFAM" id="SSF49562">
    <property type="entry name" value="C2 domain (Calcium/lipid-binding domain, CaLB)"/>
    <property type="match status" value="1"/>
</dbReference>
<evidence type="ECO:0000256" key="1">
    <source>
        <dbReference type="SAM" id="MobiDB-lite"/>
    </source>
</evidence>
<dbReference type="PANTHER" id="PTHR47052">
    <property type="entry name" value="CONSERVED SERINE PROLINE-RICH PROTEIN (AFU_ORTHOLOGUE AFUA_2G01790)"/>
    <property type="match status" value="1"/>
</dbReference>
<feature type="compositionally biased region" description="Basic residues" evidence="1">
    <location>
        <begin position="584"/>
        <end position="613"/>
    </location>
</feature>
<feature type="compositionally biased region" description="Pro residues" evidence="1">
    <location>
        <begin position="451"/>
        <end position="489"/>
    </location>
</feature>
<evidence type="ECO:0000313" key="3">
    <source>
        <dbReference type="EMBL" id="KAH7289446.1"/>
    </source>
</evidence>
<feature type="region of interest" description="Disordered" evidence="1">
    <location>
        <begin position="152"/>
        <end position="184"/>
    </location>
</feature>
<feature type="compositionally biased region" description="Basic and acidic residues" evidence="1">
    <location>
        <begin position="389"/>
        <end position="448"/>
    </location>
</feature>
<protein>
    <recommendedName>
        <fullName evidence="2">C2 domain-containing protein</fullName>
    </recommendedName>
</protein>
<dbReference type="Gene3D" id="2.60.40.150">
    <property type="entry name" value="C2 domain"/>
    <property type="match status" value="1"/>
</dbReference>
<name>A0A8T2QZL2_CERRI</name>
<dbReference type="OrthoDB" id="1939610at2759"/>
<dbReference type="InterPro" id="IPR052981">
    <property type="entry name" value="Ingression_C2_domain"/>
</dbReference>
<organism evidence="3 4">
    <name type="scientific">Ceratopteris richardii</name>
    <name type="common">Triangle waterfern</name>
    <dbReference type="NCBI Taxonomy" id="49495"/>
    <lineage>
        <taxon>Eukaryota</taxon>
        <taxon>Viridiplantae</taxon>
        <taxon>Streptophyta</taxon>
        <taxon>Embryophyta</taxon>
        <taxon>Tracheophyta</taxon>
        <taxon>Polypodiopsida</taxon>
        <taxon>Polypodiidae</taxon>
        <taxon>Polypodiales</taxon>
        <taxon>Pteridineae</taxon>
        <taxon>Pteridaceae</taxon>
        <taxon>Parkerioideae</taxon>
        <taxon>Ceratopteris</taxon>
    </lineage>
</organism>
<dbReference type="InterPro" id="IPR000008">
    <property type="entry name" value="C2_dom"/>
</dbReference>
<feature type="domain" description="C2" evidence="2">
    <location>
        <begin position="1"/>
        <end position="105"/>
    </location>
</feature>
<gene>
    <name evidence="3" type="ORF">KP509_30G002000</name>
</gene>
<dbReference type="CDD" id="cd00030">
    <property type="entry name" value="C2"/>
    <property type="match status" value="1"/>
</dbReference>
<dbReference type="SMART" id="SM00239">
    <property type="entry name" value="C2"/>
    <property type="match status" value="1"/>
</dbReference>
<evidence type="ECO:0000259" key="2">
    <source>
        <dbReference type="PROSITE" id="PS50004"/>
    </source>
</evidence>
<dbReference type="Pfam" id="PF00168">
    <property type="entry name" value="C2"/>
    <property type="match status" value="1"/>
</dbReference>
<feature type="compositionally biased region" description="Polar residues" evidence="1">
    <location>
        <begin position="251"/>
        <end position="261"/>
    </location>
</feature>
<dbReference type="PROSITE" id="PS50004">
    <property type="entry name" value="C2"/>
    <property type="match status" value="1"/>
</dbReference>
<feature type="region of interest" description="Disordered" evidence="1">
    <location>
        <begin position="292"/>
        <end position="613"/>
    </location>
</feature>
<dbReference type="EMBL" id="CM035435">
    <property type="protein sequence ID" value="KAH7289446.1"/>
    <property type="molecule type" value="Genomic_DNA"/>
</dbReference>
<dbReference type="PRINTS" id="PR01217">
    <property type="entry name" value="PRICHEXTENSN"/>
</dbReference>
<comment type="caution">
    <text evidence="3">The sequence shown here is derived from an EMBL/GenBank/DDBJ whole genome shotgun (WGS) entry which is preliminary data.</text>
</comment>
<dbReference type="AlphaFoldDB" id="A0A8T2QZL2"/>
<dbReference type="PANTHER" id="PTHR47052:SF3">
    <property type="entry name" value="INGRESSION PROTEIN 1"/>
    <property type="match status" value="1"/>
</dbReference>
<feature type="region of interest" description="Disordered" evidence="1">
    <location>
        <begin position="197"/>
        <end position="264"/>
    </location>
</feature>
<reference evidence="3" key="1">
    <citation type="submission" date="2021-08" db="EMBL/GenBank/DDBJ databases">
        <title>WGS assembly of Ceratopteris richardii.</title>
        <authorList>
            <person name="Marchant D.B."/>
            <person name="Chen G."/>
            <person name="Jenkins J."/>
            <person name="Shu S."/>
            <person name="Leebens-Mack J."/>
            <person name="Grimwood J."/>
            <person name="Schmutz J."/>
            <person name="Soltis P."/>
            <person name="Soltis D."/>
            <person name="Chen Z.-H."/>
        </authorList>
    </citation>
    <scope>NUCLEOTIDE SEQUENCE</scope>
    <source>
        <strain evidence="3">Whitten #5841</strain>
        <tissue evidence="3">Leaf</tissue>
    </source>
</reference>
<proteinExistence type="predicted"/>
<dbReference type="InterPro" id="IPR035892">
    <property type="entry name" value="C2_domain_sf"/>
</dbReference>
<dbReference type="Proteomes" id="UP000825935">
    <property type="component" value="Chromosome 30"/>
</dbReference>
<sequence length="627" mass="67812">MSSRSLDVTLISASISLHASFTTEPRDTYAIIRCAGTQYRTKGARDQGRLPVWNETFTFHLQQSDLCSDLVVQVLNGKSENDEVLGTARIPIPHMIKKDDASLWSLVNSNQTEIGKLKAIWKSKQAYQGSFEALDTVSDALAKLSMQRRSEQYSSLPAGEFDSPSKGEKYQAGDYSHPPAPGGYPVSHVPTSSISYPPVEGAYTQHPTGAYPPTLPSYSHDKQESVDYPGSTFASSWPEQASGGHPPQSGAYPSQTGSYPPQTGAYPLQTGAYPLQTGAYPPQAGPYPPQTGAYAGELGAYPPQTGAEPPQSGAYPLYTGTYAPQTGAYPPQTGTYPPQTGTYAGESGPYPPQTGFPTFSETYPPYEDSSKLPFPSQYVTNEAAVYMERGAKDTDKGSKKKEKEDKGKEKDGKQKEKEGKGKEKDGKQKDKEGKGKEKGKEHSFHKMDGQLPPPGYPPSSYPPPPGYPPSSYPPPPGYPPSSYPPPPGGSSPYYHPQPNVNPPASHGYPPDPHAYPPAPHGYPPPPGYPLTAHPGQSYQPTNLATGLPPGGYPVPGHDDKGHHAFMPGHGAVGSYIAHSVSSSKHSKKHKEPKHSFSHKHSSHKYGKHKKQKAFKGMKLKKFKMFKF</sequence>
<accession>A0A8T2QZL2</accession>
<evidence type="ECO:0000313" key="4">
    <source>
        <dbReference type="Proteomes" id="UP000825935"/>
    </source>
</evidence>
<feature type="compositionally biased region" description="Low complexity" evidence="1">
    <location>
        <begin position="326"/>
        <end position="345"/>
    </location>
</feature>
<keyword evidence="4" id="KW-1185">Reference proteome</keyword>
<dbReference type="OMA" id="CKIIPAN"/>